<dbReference type="AlphaFoldDB" id="A0A9E7KAK5"/>
<name>A0A9E7KAK5_9LILI</name>
<feature type="compositionally biased region" description="Pro residues" evidence="1">
    <location>
        <begin position="126"/>
        <end position="137"/>
    </location>
</feature>
<dbReference type="OrthoDB" id="10510861at2759"/>
<evidence type="ECO:0000256" key="1">
    <source>
        <dbReference type="SAM" id="MobiDB-lite"/>
    </source>
</evidence>
<feature type="compositionally biased region" description="Basic residues" evidence="1">
    <location>
        <begin position="155"/>
        <end position="168"/>
    </location>
</feature>
<gene>
    <name evidence="3" type="ORF">MUK42_06410</name>
</gene>
<feature type="region of interest" description="Disordered" evidence="1">
    <location>
        <begin position="57"/>
        <end position="84"/>
    </location>
</feature>
<evidence type="ECO:0000256" key="2">
    <source>
        <dbReference type="SAM" id="SignalP"/>
    </source>
</evidence>
<organism evidence="3 4">
    <name type="scientific">Musa troglodytarum</name>
    <name type="common">fe'i banana</name>
    <dbReference type="NCBI Taxonomy" id="320322"/>
    <lineage>
        <taxon>Eukaryota</taxon>
        <taxon>Viridiplantae</taxon>
        <taxon>Streptophyta</taxon>
        <taxon>Embryophyta</taxon>
        <taxon>Tracheophyta</taxon>
        <taxon>Spermatophyta</taxon>
        <taxon>Magnoliopsida</taxon>
        <taxon>Liliopsida</taxon>
        <taxon>Zingiberales</taxon>
        <taxon>Musaceae</taxon>
        <taxon>Musa</taxon>
    </lineage>
</organism>
<keyword evidence="4" id="KW-1185">Reference proteome</keyword>
<proteinExistence type="predicted"/>
<protein>
    <submittedName>
        <fullName evidence="3">LA</fullName>
    </submittedName>
</protein>
<feature type="region of interest" description="Disordered" evidence="1">
    <location>
        <begin position="120"/>
        <end position="177"/>
    </location>
</feature>
<evidence type="ECO:0000313" key="4">
    <source>
        <dbReference type="Proteomes" id="UP001055439"/>
    </source>
</evidence>
<sequence length="362" mass="38622">MAAARRLALNARFCSLCFLISPGLDLPQTHTLATESDSAAPEAGAGVDPGKVVAHEPAAAKTGRSPWRKTAGTVDGEKPDDPVMDAESWPTLGDARVRGSPDCADKVTPAAVPPPMAMGNEGPAPWNVPPPPPPPPVQGSMGIRKSGGFGSNNSSKHHSVHSNKHGTRRNTPVNGGPSFPVHYAYHQQPGQPVFYPVLQPQTLIVHDYAYQTCRTPFPNGQPHIVKSGESHMPVFVPTGQAGGNEGNRNLQPLPRGDPNNWHPGAGYGGRPYNVGEPPNNFNQTWGNHRGFGPRDSINMPQAIGPRTFIRPVPRFVGHAPGFINGPGFTGPPPMYYVSPAPLEMMHGPPRFLHILLLLSIPV</sequence>
<accession>A0A9E7KAK5</accession>
<evidence type="ECO:0000313" key="3">
    <source>
        <dbReference type="EMBL" id="URE10461.1"/>
    </source>
</evidence>
<dbReference type="Proteomes" id="UP001055439">
    <property type="component" value="Chromosome 6"/>
</dbReference>
<feature type="signal peptide" evidence="2">
    <location>
        <begin position="1"/>
        <end position="25"/>
    </location>
</feature>
<keyword evidence="2" id="KW-0732">Signal</keyword>
<dbReference type="EMBL" id="CP097508">
    <property type="protein sequence ID" value="URE10461.1"/>
    <property type="molecule type" value="Genomic_DNA"/>
</dbReference>
<reference evidence="3" key="1">
    <citation type="submission" date="2022-05" db="EMBL/GenBank/DDBJ databases">
        <title>The Musa troglodytarum L. genome provides insights into the mechanism of non-climacteric behaviour and enrichment of carotenoids.</title>
        <authorList>
            <person name="Wang J."/>
        </authorList>
    </citation>
    <scope>NUCLEOTIDE SEQUENCE</scope>
    <source>
        <tissue evidence="3">Leaf</tissue>
    </source>
</reference>
<feature type="chain" id="PRO_5039570351" evidence="2">
    <location>
        <begin position="26"/>
        <end position="362"/>
    </location>
</feature>